<gene>
    <name evidence="2" type="ORF">WMY93_024595</name>
</gene>
<name>A0AAW0N4V9_9GOBI</name>
<evidence type="ECO:0000313" key="3">
    <source>
        <dbReference type="Proteomes" id="UP001460270"/>
    </source>
</evidence>
<reference evidence="3" key="1">
    <citation type="submission" date="2024-04" db="EMBL/GenBank/DDBJ databases">
        <title>Salinicola lusitanus LLJ914,a marine bacterium isolated from the Okinawa Trough.</title>
        <authorList>
            <person name="Li J."/>
        </authorList>
    </citation>
    <scope>NUCLEOTIDE SEQUENCE [LARGE SCALE GENOMIC DNA]</scope>
</reference>
<feature type="domain" description="BLOC-2 complex member HPS3 C-terminal" evidence="1">
    <location>
        <begin position="10"/>
        <end position="108"/>
    </location>
</feature>
<dbReference type="GO" id="GO:0005737">
    <property type="term" value="C:cytoplasm"/>
    <property type="evidence" value="ECO:0007669"/>
    <property type="project" value="TreeGrafter"/>
</dbReference>
<keyword evidence="3" id="KW-1185">Reference proteome</keyword>
<comment type="caution">
    <text evidence="2">The sequence shown here is derived from an EMBL/GenBank/DDBJ whole genome shotgun (WGS) entry which is preliminary data.</text>
</comment>
<dbReference type="EMBL" id="JBBPFD010000018">
    <property type="protein sequence ID" value="KAK7889035.1"/>
    <property type="molecule type" value="Genomic_DNA"/>
</dbReference>
<dbReference type="PANTHER" id="PTHR28633:SF1">
    <property type="entry name" value="BLOC-2 COMPLEX MEMBER HPS3"/>
    <property type="match status" value="1"/>
</dbReference>
<sequence>MKDFYTSTSAQSILCGPSLSIASVVPLLEQISEDTLWGFSLHLLCATRRGHYNSSIEKLLDRCPQAIIAYANHHLQDRHMASWQKLLPELCSRTREAMDNSILLAALQGQSSN</sequence>
<dbReference type="Pfam" id="PF14763">
    <property type="entry name" value="HPS3_C"/>
    <property type="match status" value="1"/>
</dbReference>
<proteinExistence type="predicted"/>
<organism evidence="2 3">
    <name type="scientific">Mugilogobius chulae</name>
    <name type="common">yellowstripe goby</name>
    <dbReference type="NCBI Taxonomy" id="88201"/>
    <lineage>
        <taxon>Eukaryota</taxon>
        <taxon>Metazoa</taxon>
        <taxon>Chordata</taxon>
        <taxon>Craniata</taxon>
        <taxon>Vertebrata</taxon>
        <taxon>Euteleostomi</taxon>
        <taxon>Actinopterygii</taxon>
        <taxon>Neopterygii</taxon>
        <taxon>Teleostei</taxon>
        <taxon>Neoteleostei</taxon>
        <taxon>Acanthomorphata</taxon>
        <taxon>Gobiaria</taxon>
        <taxon>Gobiiformes</taxon>
        <taxon>Gobioidei</taxon>
        <taxon>Gobiidae</taxon>
        <taxon>Gobionellinae</taxon>
        <taxon>Mugilogobius</taxon>
    </lineage>
</organism>
<accession>A0AAW0N4V9</accession>
<dbReference type="AlphaFoldDB" id="A0AAW0N4V9"/>
<protein>
    <recommendedName>
        <fullName evidence="1">BLOC-2 complex member HPS3 C-terminal domain-containing protein</fullName>
    </recommendedName>
</protein>
<dbReference type="InterPro" id="IPR029438">
    <property type="entry name" value="HPS3_C"/>
</dbReference>
<dbReference type="InterPro" id="IPR017216">
    <property type="entry name" value="HPS3"/>
</dbReference>
<dbReference type="PANTHER" id="PTHR28633">
    <property type="entry name" value="HERMANSKY-PUDLAK SYNDROME 3 PROTEIN"/>
    <property type="match status" value="1"/>
</dbReference>
<evidence type="ECO:0000259" key="1">
    <source>
        <dbReference type="Pfam" id="PF14763"/>
    </source>
</evidence>
<dbReference type="Proteomes" id="UP001460270">
    <property type="component" value="Unassembled WGS sequence"/>
</dbReference>
<evidence type="ECO:0000313" key="2">
    <source>
        <dbReference type="EMBL" id="KAK7889035.1"/>
    </source>
</evidence>